<keyword evidence="1" id="KW-0472">Membrane</keyword>
<organism evidence="2 3">
    <name type="scientific">Jiangella alba</name>
    <dbReference type="NCBI Taxonomy" id="561176"/>
    <lineage>
        <taxon>Bacteria</taxon>
        <taxon>Bacillati</taxon>
        <taxon>Actinomycetota</taxon>
        <taxon>Actinomycetes</taxon>
        <taxon>Jiangellales</taxon>
        <taxon>Jiangellaceae</taxon>
        <taxon>Jiangella</taxon>
    </lineage>
</organism>
<accession>A0A1H5JDC8</accession>
<dbReference type="STRING" id="561176.SAMN04488561_1541"/>
<feature type="transmembrane region" description="Helical" evidence="1">
    <location>
        <begin position="224"/>
        <end position="249"/>
    </location>
</feature>
<dbReference type="RefSeq" id="WP_069111062.1">
    <property type="nucleotide sequence ID" value="NZ_FNUC01000003.1"/>
</dbReference>
<dbReference type="InterPro" id="IPR026898">
    <property type="entry name" value="PrsW"/>
</dbReference>
<feature type="transmembrane region" description="Helical" evidence="1">
    <location>
        <begin position="72"/>
        <end position="94"/>
    </location>
</feature>
<proteinExistence type="predicted"/>
<feature type="transmembrane region" description="Helical" evidence="1">
    <location>
        <begin position="46"/>
        <end position="66"/>
    </location>
</feature>
<reference evidence="3" key="1">
    <citation type="submission" date="2016-10" db="EMBL/GenBank/DDBJ databases">
        <authorList>
            <person name="Varghese N."/>
            <person name="Submissions S."/>
        </authorList>
    </citation>
    <scope>NUCLEOTIDE SEQUENCE [LARGE SCALE GENOMIC DNA]</scope>
    <source>
        <strain evidence="3">DSM 45237</strain>
    </source>
</reference>
<dbReference type="Proteomes" id="UP000181980">
    <property type="component" value="Unassembled WGS sequence"/>
</dbReference>
<dbReference type="EMBL" id="FNUC01000003">
    <property type="protein sequence ID" value="SEE50565.1"/>
    <property type="molecule type" value="Genomic_DNA"/>
</dbReference>
<dbReference type="Pfam" id="PF13367">
    <property type="entry name" value="PrsW-protease"/>
    <property type="match status" value="1"/>
</dbReference>
<feature type="transmembrane region" description="Helical" evidence="1">
    <location>
        <begin position="295"/>
        <end position="319"/>
    </location>
</feature>
<sequence>MTGIPVPPGPVAPSGPDLADLDAARVRAIDDTGWGAGVRVFQPRNLALWLWAALVVWGAVLQVQRWTASAGYYAPALSLALVAFALYGAVFWWFTQHIDRYAAQPVTFRLMAFLWGALAATWVFSAPANDAIRSLLAKAFGTTFALEWGPGIVAPIDEEWSKGLGLLLLIAIAPHLVRTAFDGFILGAFIGLGFQILEDIAYVLDSAPTQFGANQIGASMQTFVVRMASGIGSHILFSAIFCTGLVLAIGRPQQPRRLGTGIGLIALAMALHGIWDAQGPLLHAALGDSDLLPFAQLALMVLLPLIGIAIVIRVFHLAVAGEREFVRPLLAPELARGVVTAAEVDAAAGDRKARKKYRAHGRGLGHGRRNRHVLEAVFDLADELGRARGADTARVHFARAEVARLRRRTDEPHDDGGPDPRP</sequence>
<dbReference type="GO" id="GO:0006508">
    <property type="term" value="P:proteolysis"/>
    <property type="evidence" value="ECO:0007669"/>
    <property type="project" value="UniProtKB-KW"/>
</dbReference>
<dbReference type="PANTHER" id="PTHR36844:SF1">
    <property type="entry name" value="PROTEASE PRSW"/>
    <property type="match status" value="1"/>
</dbReference>
<gene>
    <name evidence="2" type="ORF">SAMN04488561_1541</name>
</gene>
<keyword evidence="1" id="KW-0812">Transmembrane</keyword>
<feature type="transmembrane region" description="Helical" evidence="1">
    <location>
        <begin position="258"/>
        <end position="275"/>
    </location>
</feature>
<dbReference type="PANTHER" id="PTHR36844">
    <property type="entry name" value="PROTEASE PRSW"/>
    <property type="match status" value="1"/>
</dbReference>
<keyword evidence="1" id="KW-1133">Transmembrane helix</keyword>
<keyword evidence="3" id="KW-1185">Reference proteome</keyword>
<feature type="transmembrane region" description="Helical" evidence="1">
    <location>
        <begin position="106"/>
        <end position="125"/>
    </location>
</feature>
<evidence type="ECO:0000313" key="3">
    <source>
        <dbReference type="Proteomes" id="UP000181980"/>
    </source>
</evidence>
<evidence type="ECO:0000313" key="2">
    <source>
        <dbReference type="EMBL" id="SEE50565.1"/>
    </source>
</evidence>
<dbReference type="OrthoDB" id="9785431at2"/>
<evidence type="ECO:0000256" key="1">
    <source>
        <dbReference type="SAM" id="Phobius"/>
    </source>
</evidence>
<dbReference type="GO" id="GO:0008233">
    <property type="term" value="F:peptidase activity"/>
    <property type="evidence" value="ECO:0007669"/>
    <property type="project" value="UniProtKB-KW"/>
</dbReference>
<keyword evidence="2" id="KW-0378">Hydrolase</keyword>
<dbReference type="AlphaFoldDB" id="A0A1H5JDC8"/>
<keyword evidence="2" id="KW-0645">Protease</keyword>
<name>A0A1H5JDC8_9ACTN</name>
<protein>
    <submittedName>
        <fullName evidence="2">Protease prsW family protein</fullName>
    </submittedName>
</protein>